<evidence type="ECO:0000313" key="8">
    <source>
        <dbReference type="Proteomes" id="UP000248021"/>
    </source>
</evidence>
<comment type="caution">
    <text evidence="7">The sequence shown here is derived from an EMBL/GenBank/DDBJ whole genome shotgun (WGS) entry which is preliminary data.</text>
</comment>
<keyword evidence="2" id="KW-0378">Hydrolase</keyword>
<evidence type="ECO:0000256" key="4">
    <source>
        <dbReference type="PIRSR" id="PIRSR001220-2"/>
    </source>
</evidence>
<sequence length="340" mass="35573">MKKHILVVSLGGTITMTKGAAPGLLPTLTADDLLRRAPALASLAEIETWPLASLPSASLGIARIVELARALRQRFAEGCDGAVVVQGTDTLEETAFLLDCLIPEAQPVVVTGAMRGNDAPGADGPANLGDAVRVAADALSRGKGALVVFDGDIHAARFVRKTHTVSLSAFRSVGRAALGSVVEDEVRFWDRGIARVPPIDSVDPARERPVALFRFAMGADDRVLKCLPDLGYGGLVIEGAGGGHVSAALMPAVRELAAKMPVVLASRCPEGPVLRATYAYPGSEMDLLAAGVLHAGDLCGLKARLLLSLLLMSEREEAGVAAQFHARAWCSPLPQREAQS</sequence>
<feature type="binding site" evidence="4">
    <location>
        <begin position="88"/>
        <end position="89"/>
    </location>
    <ligand>
        <name>substrate</name>
    </ligand>
</feature>
<dbReference type="PIRSF" id="PIRSF500176">
    <property type="entry name" value="L_ASNase"/>
    <property type="match status" value="1"/>
</dbReference>
<feature type="domain" description="Asparaginase/glutaminase C-terminal" evidence="6">
    <location>
        <begin position="210"/>
        <end position="324"/>
    </location>
</feature>
<dbReference type="GO" id="GO:0004067">
    <property type="term" value="F:asparaginase activity"/>
    <property type="evidence" value="ECO:0007669"/>
    <property type="project" value="UniProtKB-UniRule"/>
</dbReference>
<dbReference type="PROSITE" id="PS51732">
    <property type="entry name" value="ASN_GLN_ASE_3"/>
    <property type="match status" value="1"/>
</dbReference>
<evidence type="ECO:0000256" key="1">
    <source>
        <dbReference type="ARBA" id="ARBA00010518"/>
    </source>
</evidence>
<dbReference type="InterPro" id="IPR027474">
    <property type="entry name" value="L-asparaginase_N"/>
</dbReference>
<reference evidence="7 8" key="1">
    <citation type="submission" date="2018-05" db="EMBL/GenBank/DDBJ databases">
        <title>Genomic Encyclopedia of Type Strains, Phase IV (KMG-IV): sequencing the most valuable type-strain genomes for metagenomic binning, comparative biology and taxonomic classification.</title>
        <authorList>
            <person name="Goeker M."/>
        </authorList>
    </citation>
    <scope>NUCLEOTIDE SEQUENCE [LARGE SCALE GENOMIC DNA]</scope>
    <source>
        <strain evidence="7 8">DSM 6462</strain>
    </source>
</reference>
<organism evidence="7 8">
    <name type="scientific">Chelatococcus asaccharovorans</name>
    <dbReference type="NCBI Taxonomy" id="28210"/>
    <lineage>
        <taxon>Bacteria</taxon>
        <taxon>Pseudomonadati</taxon>
        <taxon>Pseudomonadota</taxon>
        <taxon>Alphaproteobacteria</taxon>
        <taxon>Hyphomicrobiales</taxon>
        <taxon>Chelatococcaceae</taxon>
        <taxon>Chelatococcus</taxon>
    </lineage>
</organism>
<keyword evidence="8" id="KW-1185">Reference proteome</keyword>
<name>A0A2V3UH48_9HYPH</name>
<dbReference type="Pfam" id="PF17763">
    <property type="entry name" value="Asparaginase_C"/>
    <property type="match status" value="1"/>
</dbReference>
<dbReference type="PIRSF" id="PIRSF001220">
    <property type="entry name" value="L-ASNase_gatD"/>
    <property type="match status" value="1"/>
</dbReference>
<protein>
    <submittedName>
        <fullName evidence="7">L-asparaginase</fullName>
    </submittedName>
</protein>
<feature type="binding site" evidence="4">
    <location>
        <position position="56"/>
    </location>
    <ligand>
        <name>substrate</name>
    </ligand>
</feature>
<dbReference type="Gene3D" id="3.40.50.40">
    <property type="match status" value="1"/>
</dbReference>
<gene>
    <name evidence="7" type="ORF">C7450_101194</name>
</gene>
<accession>A0A2V3UH48</accession>
<dbReference type="InterPro" id="IPR027473">
    <property type="entry name" value="L-asparaginase_C"/>
</dbReference>
<evidence type="ECO:0000259" key="5">
    <source>
        <dbReference type="Pfam" id="PF00710"/>
    </source>
</evidence>
<dbReference type="SMART" id="SM00870">
    <property type="entry name" value="Asparaginase"/>
    <property type="match status" value="1"/>
</dbReference>
<dbReference type="EMBL" id="QJJK01000001">
    <property type="protein sequence ID" value="PXW64439.1"/>
    <property type="molecule type" value="Genomic_DNA"/>
</dbReference>
<dbReference type="InterPro" id="IPR036152">
    <property type="entry name" value="Asp/glu_Ase-like_sf"/>
</dbReference>
<feature type="active site" description="O-isoaspartyl threonine intermediate" evidence="3">
    <location>
        <position position="13"/>
    </location>
</feature>
<evidence type="ECO:0000256" key="2">
    <source>
        <dbReference type="ARBA" id="ARBA00022801"/>
    </source>
</evidence>
<dbReference type="Proteomes" id="UP000248021">
    <property type="component" value="Unassembled WGS sequence"/>
</dbReference>
<dbReference type="Pfam" id="PF00710">
    <property type="entry name" value="Asparaginase"/>
    <property type="match status" value="1"/>
</dbReference>
<dbReference type="SFLD" id="SFLDS00057">
    <property type="entry name" value="Glutaminase/Asparaginase"/>
    <property type="match status" value="1"/>
</dbReference>
<dbReference type="InterPro" id="IPR006034">
    <property type="entry name" value="Asparaginase/glutaminase-like"/>
</dbReference>
<dbReference type="PANTHER" id="PTHR11707:SF28">
    <property type="entry name" value="60 KDA LYSOPHOSPHOLIPASE"/>
    <property type="match status" value="1"/>
</dbReference>
<feature type="domain" description="L-asparaginase N-terminal" evidence="5">
    <location>
        <begin position="4"/>
        <end position="188"/>
    </location>
</feature>
<dbReference type="InterPro" id="IPR040919">
    <property type="entry name" value="Asparaginase_C"/>
</dbReference>
<dbReference type="PANTHER" id="PTHR11707">
    <property type="entry name" value="L-ASPARAGINASE"/>
    <property type="match status" value="1"/>
</dbReference>
<dbReference type="FunFam" id="3.40.50.1170:FF:000001">
    <property type="entry name" value="L-asparaginase 2"/>
    <property type="match status" value="1"/>
</dbReference>
<dbReference type="RefSeq" id="WP_110372523.1">
    <property type="nucleotide sequence ID" value="NZ_JAHBRY010000001.1"/>
</dbReference>
<dbReference type="OrthoDB" id="9788068at2"/>
<dbReference type="CDD" id="cd08964">
    <property type="entry name" value="L-asparaginase_II"/>
    <property type="match status" value="1"/>
</dbReference>
<evidence type="ECO:0000313" key="7">
    <source>
        <dbReference type="EMBL" id="PXW64439.1"/>
    </source>
</evidence>
<dbReference type="InterPro" id="IPR004550">
    <property type="entry name" value="AsnASE_II"/>
</dbReference>
<dbReference type="SUPFAM" id="SSF53774">
    <property type="entry name" value="Glutaminase/Asparaginase"/>
    <property type="match status" value="1"/>
</dbReference>
<dbReference type="PRINTS" id="PR00139">
    <property type="entry name" value="ASNGLNASE"/>
</dbReference>
<comment type="similarity">
    <text evidence="1">Belongs to the asparaginase 1 family.</text>
</comment>
<dbReference type="GO" id="GO:0006528">
    <property type="term" value="P:asparagine metabolic process"/>
    <property type="evidence" value="ECO:0007669"/>
    <property type="project" value="InterPro"/>
</dbReference>
<evidence type="ECO:0000256" key="3">
    <source>
        <dbReference type="PIRSR" id="PIRSR001220-1"/>
    </source>
</evidence>
<dbReference type="Gene3D" id="3.40.50.1170">
    <property type="entry name" value="L-asparaginase, N-terminal domain"/>
    <property type="match status" value="1"/>
</dbReference>
<dbReference type="InterPro" id="IPR037152">
    <property type="entry name" value="L-asparaginase_N_sf"/>
</dbReference>
<dbReference type="AlphaFoldDB" id="A0A2V3UH48"/>
<proteinExistence type="inferred from homology"/>
<evidence type="ECO:0000259" key="6">
    <source>
        <dbReference type="Pfam" id="PF17763"/>
    </source>
</evidence>